<sequence>MEQPTFHEKNIPLAVSQIRADGQVPTTSEQFVGINYRVFKVDFSDNESWAIRVPLVSNLSRKDWPQSFLSYMVDNEAQILKELEEKGFEWAPRYCGHDSTFDNSIGSPFIAVTWLSGNYLEWTEESPQQPLRNKILEQLAEIHISLIECTKYTGEASATDHFKRIIENKVTRIRSGKLPELTEQDVSAQMDLLLTVLLPELEAAPFAVTHTGFGTHNIIMDKPGVISGVVSWAFAEKRPLQYAAGFPEILLLRHVDQPPSEILRSDRENYIAALRSRNNSEIVETMISILSAEDVEFNTMYLESIVSKSRHREMADAGWGDAPAVRGD</sequence>
<dbReference type="InterPro" id="IPR051678">
    <property type="entry name" value="AGP_Transferase"/>
</dbReference>
<organism evidence="2 3">
    <name type="scientific">Penicillium malachiteum</name>
    <dbReference type="NCBI Taxonomy" id="1324776"/>
    <lineage>
        <taxon>Eukaryota</taxon>
        <taxon>Fungi</taxon>
        <taxon>Dikarya</taxon>
        <taxon>Ascomycota</taxon>
        <taxon>Pezizomycotina</taxon>
        <taxon>Eurotiomycetes</taxon>
        <taxon>Eurotiomycetidae</taxon>
        <taxon>Eurotiales</taxon>
        <taxon>Aspergillaceae</taxon>
        <taxon>Penicillium</taxon>
    </lineage>
</organism>
<dbReference type="PANTHER" id="PTHR21310">
    <property type="entry name" value="AMINOGLYCOSIDE PHOSPHOTRANSFERASE-RELATED-RELATED"/>
    <property type="match status" value="1"/>
</dbReference>
<evidence type="ECO:0000313" key="2">
    <source>
        <dbReference type="EMBL" id="KAJ5719129.1"/>
    </source>
</evidence>
<feature type="domain" description="Aminoglycoside phosphotransferase" evidence="1">
    <location>
        <begin position="74"/>
        <end position="236"/>
    </location>
</feature>
<name>A0AAD6HHZ1_9EURO</name>
<gene>
    <name evidence="2" type="ORF">N7493_007584</name>
</gene>
<reference evidence="2" key="1">
    <citation type="journal article" date="2023" name="IMA Fungus">
        <title>Comparative genomic study of the Penicillium genus elucidates a diverse pangenome and 15 lateral gene transfer events.</title>
        <authorList>
            <person name="Petersen C."/>
            <person name="Sorensen T."/>
            <person name="Nielsen M.R."/>
            <person name="Sondergaard T.E."/>
            <person name="Sorensen J.L."/>
            <person name="Fitzpatrick D.A."/>
            <person name="Frisvad J.C."/>
            <person name="Nielsen K.L."/>
        </authorList>
    </citation>
    <scope>NUCLEOTIDE SEQUENCE</scope>
    <source>
        <strain evidence="2">IBT 17514</strain>
    </source>
</reference>
<keyword evidence="3" id="KW-1185">Reference proteome</keyword>
<dbReference type="AlphaFoldDB" id="A0AAD6HHZ1"/>
<dbReference type="EMBL" id="JAQJAN010000011">
    <property type="protein sequence ID" value="KAJ5719129.1"/>
    <property type="molecule type" value="Genomic_DNA"/>
</dbReference>
<comment type="caution">
    <text evidence="2">The sequence shown here is derived from an EMBL/GenBank/DDBJ whole genome shotgun (WGS) entry which is preliminary data.</text>
</comment>
<evidence type="ECO:0000313" key="3">
    <source>
        <dbReference type="Proteomes" id="UP001215712"/>
    </source>
</evidence>
<protein>
    <recommendedName>
        <fullName evidence="1">Aminoglycoside phosphotransferase domain-containing protein</fullName>
    </recommendedName>
</protein>
<accession>A0AAD6HHZ1</accession>
<dbReference type="InterPro" id="IPR002575">
    <property type="entry name" value="Aminoglycoside_PTrfase"/>
</dbReference>
<dbReference type="InterPro" id="IPR011009">
    <property type="entry name" value="Kinase-like_dom_sf"/>
</dbReference>
<dbReference type="SUPFAM" id="SSF56112">
    <property type="entry name" value="Protein kinase-like (PK-like)"/>
    <property type="match status" value="1"/>
</dbReference>
<reference evidence="2" key="2">
    <citation type="submission" date="2023-01" db="EMBL/GenBank/DDBJ databases">
        <authorList>
            <person name="Petersen C."/>
        </authorList>
    </citation>
    <scope>NUCLEOTIDE SEQUENCE</scope>
    <source>
        <strain evidence="2">IBT 17514</strain>
    </source>
</reference>
<proteinExistence type="predicted"/>
<evidence type="ECO:0000259" key="1">
    <source>
        <dbReference type="Pfam" id="PF01636"/>
    </source>
</evidence>
<dbReference type="Pfam" id="PF01636">
    <property type="entry name" value="APH"/>
    <property type="match status" value="1"/>
</dbReference>
<dbReference type="PANTHER" id="PTHR21310:SF37">
    <property type="entry name" value="AMINOGLYCOSIDE PHOSPHOTRANSFERASE DOMAIN-CONTAINING PROTEIN"/>
    <property type="match status" value="1"/>
</dbReference>
<dbReference type="Proteomes" id="UP001215712">
    <property type="component" value="Unassembled WGS sequence"/>
</dbReference>